<dbReference type="OrthoDB" id="1102599at2759"/>
<evidence type="ECO:0000313" key="1">
    <source>
        <dbReference type="EMBL" id="KAG2276416.1"/>
    </source>
</evidence>
<accession>A0A8X7QUK5</accession>
<organism evidence="1 2">
    <name type="scientific">Brassica carinata</name>
    <name type="common">Ethiopian mustard</name>
    <name type="synonym">Abyssinian cabbage</name>
    <dbReference type="NCBI Taxonomy" id="52824"/>
    <lineage>
        <taxon>Eukaryota</taxon>
        <taxon>Viridiplantae</taxon>
        <taxon>Streptophyta</taxon>
        <taxon>Embryophyta</taxon>
        <taxon>Tracheophyta</taxon>
        <taxon>Spermatophyta</taxon>
        <taxon>Magnoliopsida</taxon>
        <taxon>eudicotyledons</taxon>
        <taxon>Gunneridae</taxon>
        <taxon>Pentapetalae</taxon>
        <taxon>rosids</taxon>
        <taxon>malvids</taxon>
        <taxon>Brassicales</taxon>
        <taxon>Brassicaceae</taxon>
        <taxon>Brassiceae</taxon>
        <taxon>Brassica</taxon>
    </lineage>
</organism>
<dbReference type="EMBL" id="JAAMPC010000012">
    <property type="protein sequence ID" value="KAG2276416.1"/>
    <property type="molecule type" value="Genomic_DNA"/>
</dbReference>
<dbReference type="Proteomes" id="UP000886595">
    <property type="component" value="Unassembled WGS sequence"/>
</dbReference>
<reference evidence="1 2" key="1">
    <citation type="submission" date="2020-02" db="EMBL/GenBank/DDBJ databases">
        <authorList>
            <person name="Ma Q."/>
            <person name="Huang Y."/>
            <person name="Song X."/>
            <person name="Pei D."/>
        </authorList>
    </citation>
    <scope>NUCLEOTIDE SEQUENCE [LARGE SCALE GENOMIC DNA]</scope>
    <source>
        <strain evidence="1">Sxm20200214</strain>
        <tissue evidence="1">Leaf</tissue>
    </source>
</reference>
<name>A0A8X7QUK5_BRACI</name>
<protein>
    <submittedName>
        <fullName evidence="1">Uncharacterized protein</fullName>
    </submittedName>
</protein>
<gene>
    <name evidence="1" type="ORF">Bca52824_058971</name>
</gene>
<dbReference type="AlphaFoldDB" id="A0A8X7QUK5"/>
<comment type="caution">
    <text evidence="1">The sequence shown here is derived from an EMBL/GenBank/DDBJ whole genome shotgun (WGS) entry which is preliminary data.</text>
</comment>
<evidence type="ECO:0000313" key="2">
    <source>
        <dbReference type="Proteomes" id="UP000886595"/>
    </source>
</evidence>
<sequence>MAPSFSYPLPTIKADWLEELYTVHIVDRAVVVDLASTSESPKAVLDGYDGAYLSLFETCGLFFPISDPVLNILAELGLSLTQMCPNFFRHLLALLVKAREEGLLFGLDELRHLVLIKRNNQNTGTFLMSPRPGRQIVLGFMYHDQNWREEYFVIKIDEASVGSFDFSKLPRYWAEDIVHSGRSSMTDGLQGLIGALWTGRSDWSSFDHS</sequence>
<proteinExistence type="predicted"/>
<keyword evidence="2" id="KW-1185">Reference proteome</keyword>